<evidence type="ECO:0000256" key="1">
    <source>
        <dbReference type="SAM" id="Phobius"/>
    </source>
</evidence>
<dbReference type="EMBL" id="CP001940">
    <property type="protein sequence ID" value="ADH86908.1"/>
    <property type="molecule type" value="Genomic_DNA"/>
</dbReference>
<feature type="transmembrane region" description="Helical" evidence="1">
    <location>
        <begin position="42"/>
        <end position="63"/>
    </location>
</feature>
<keyword evidence="1" id="KW-0472">Membrane</keyword>
<evidence type="ECO:0000313" key="2">
    <source>
        <dbReference type="EMBL" id="ADH86908.1"/>
    </source>
</evidence>
<dbReference type="AlphaFoldDB" id="D6Z6E3"/>
<keyword evidence="1" id="KW-0812">Transmembrane</keyword>
<name>D6Z6E3_DESAT</name>
<organism evidence="2 3">
    <name type="scientific">Desulfurivibrio alkaliphilus (strain DSM 19089 / UNIQEM U267 / AHT2)</name>
    <dbReference type="NCBI Taxonomy" id="589865"/>
    <lineage>
        <taxon>Bacteria</taxon>
        <taxon>Pseudomonadati</taxon>
        <taxon>Thermodesulfobacteriota</taxon>
        <taxon>Desulfobulbia</taxon>
        <taxon>Desulfobulbales</taxon>
        <taxon>Desulfobulbaceae</taxon>
        <taxon>Desulfurivibrio</taxon>
    </lineage>
</organism>
<dbReference type="Proteomes" id="UP000001508">
    <property type="component" value="Chromosome"/>
</dbReference>
<accession>D6Z6E3</accession>
<keyword evidence="1" id="KW-1133">Transmembrane helix</keyword>
<dbReference type="InParanoid" id="D6Z6E3"/>
<protein>
    <submittedName>
        <fullName evidence="2">Inner-membrane translocator</fullName>
    </submittedName>
</protein>
<gene>
    <name evidence="2" type="ordered locus">DaAHT2_2243</name>
</gene>
<feature type="transmembrane region" description="Helical" evidence="1">
    <location>
        <begin position="75"/>
        <end position="96"/>
    </location>
</feature>
<evidence type="ECO:0000313" key="3">
    <source>
        <dbReference type="Proteomes" id="UP000001508"/>
    </source>
</evidence>
<proteinExistence type="predicted"/>
<keyword evidence="3" id="KW-1185">Reference proteome</keyword>
<feature type="transmembrane region" description="Helical" evidence="1">
    <location>
        <begin position="12"/>
        <end position="30"/>
    </location>
</feature>
<sequence length="103" mass="11208">MVSEKNMSMRSVTVITVLAAFYLLASVRYFPGQPLETLLATLGHMLQSLPLLAAVTYLVVLVVRKVAGQVPSLFGIARIFLLIALGYEFLFALHHYTTVAGGP</sequence>
<reference evidence="3" key="1">
    <citation type="submission" date="2010-02" db="EMBL/GenBank/DDBJ databases">
        <title>Complete sequence of Desulfurivibrio alkaliphilus AHT2.</title>
        <authorList>
            <consortium name="US DOE Joint Genome Institute"/>
            <person name="Pitluck S."/>
            <person name="Chertkov O."/>
            <person name="Detter J.C."/>
            <person name="Han C."/>
            <person name="Tapia R."/>
            <person name="Larimer F."/>
            <person name="Land M."/>
            <person name="Hauser L."/>
            <person name="Kyrpides N."/>
            <person name="Mikhailova N."/>
            <person name="Sorokin D.Y."/>
            <person name="Muyzer G."/>
            <person name="Woyke T."/>
        </authorList>
    </citation>
    <scope>NUCLEOTIDE SEQUENCE [LARGE SCALE GENOMIC DNA]</scope>
    <source>
        <strain evidence="3">DSM 19089 / UNIQEM U267 / AHT2</strain>
    </source>
</reference>
<dbReference type="HOGENOM" id="CLU_2259192_0_0_7"/>
<dbReference type="KEGG" id="dak:DaAHT2_2243"/>